<dbReference type="Proteomes" id="UP000019426">
    <property type="component" value="Chromosome M2/40_rep1"/>
</dbReference>
<dbReference type="STRING" id="1216932.CM240_2109"/>
<keyword evidence="1" id="KW-0472">Membrane</keyword>
<name>W6RX67_9CLOT</name>
<keyword evidence="1" id="KW-0812">Transmembrane</keyword>
<protein>
    <submittedName>
        <fullName evidence="2">Putative membrane protein</fullName>
    </submittedName>
</protein>
<evidence type="ECO:0000256" key="1">
    <source>
        <dbReference type="SAM" id="Phobius"/>
    </source>
</evidence>
<sequence>MFGRNKLKEKRLDKETEERLLKELRAENLSKNDILAIIIATFQVLMPFILVLIAALFLVIFLFSR</sequence>
<gene>
    <name evidence="2" type="ORF">CM240_2109</name>
</gene>
<dbReference type="KEGG" id="clt:CM240_2109"/>
<feature type="transmembrane region" description="Helical" evidence="1">
    <location>
        <begin position="34"/>
        <end position="63"/>
    </location>
</feature>
<evidence type="ECO:0000313" key="2">
    <source>
        <dbReference type="EMBL" id="CDM69266.1"/>
    </source>
</evidence>
<keyword evidence="3" id="KW-1185">Reference proteome</keyword>
<accession>W6RX67</accession>
<keyword evidence="1" id="KW-1133">Transmembrane helix</keyword>
<dbReference type="PATRIC" id="fig|1216932.3.peg.2109"/>
<organism evidence="2 3">
    <name type="scientific">Clostridium bornimense</name>
    <dbReference type="NCBI Taxonomy" id="1216932"/>
    <lineage>
        <taxon>Bacteria</taxon>
        <taxon>Bacillati</taxon>
        <taxon>Bacillota</taxon>
        <taxon>Clostridia</taxon>
        <taxon>Eubacteriales</taxon>
        <taxon>Clostridiaceae</taxon>
        <taxon>Clostridium</taxon>
    </lineage>
</organism>
<dbReference type="RefSeq" id="WP_044038992.1">
    <property type="nucleotide sequence ID" value="NZ_HG917868.1"/>
</dbReference>
<reference evidence="2" key="1">
    <citation type="submission" date="2013-11" db="EMBL/GenBank/DDBJ databases">
        <title>Complete genome sequence of Clostridum sp. M2/40.</title>
        <authorList>
            <person name="Wibberg D."/>
            <person name="Puehler A."/>
            <person name="Schlueter A."/>
        </authorList>
    </citation>
    <scope>NUCLEOTIDE SEQUENCE [LARGE SCALE GENOMIC DNA]</scope>
    <source>
        <strain evidence="2">Type strain: M2/40</strain>
    </source>
</reference>
<proteinExistence type="predicted"/>
<dbReference type="HOGENOM" id="CLU_2841972_0_0_9"/>
<evidence type="ECO:0000313" key="3">
    <source>
        <dbReference type="Proteomes" id="UP000019426"/>
    </source>
</evidence>
<dbReference type="EMBL" id="HG917868">
    <property type="protein sequence ID" value="CDM69266.1"/>
    <property type="molecule type" value="Genomic_DNA"/>
</dbReference>
<dbReference type="AlphaFoldDB" id="W6RX67"/>